<proteinExistence type="predicted"/>
<evidence type="ECO:0000313" key="1">
    <source>
        <dbReference type="EMBL" id="VEN49628.1"/>
    </source>
</evidence>
<dbReference type="AlphaFoldDB" id="A0A653CNX8"/>
<dbReference type="OrthoDB" id="6425625at2759"/>
<organism evidence="1 2">
    <name type="scientific">Callosobruchus maculatus</name>
    <name type="common">Southern cowpea weevil</name>
    <name type="synonym">Pulse bruchid</name>
    <dbReference type="NCBI Taxonomy" id="64391"/>
    <lineage>
        <taxon>Eukaryota</taxon>
        <taxon>Metazoa</taxon>
        <taxon>Ecdysozoa</taxon>
        <taxon>Arthropoda</taxon>
        <taxon>Hexapoda</taxon>
        <taxon>Insecta</taxon>
        <taxon>Pterygota</taxon>
        <taxon>Neoptera</taxon>
        <taxon>Endopterygota</taxon>
        <taxon>Coleoptera</taxon>
        <taxon>Polyphaga</taxon>
        <taxon>Cucujiformia</taxon>
        <taxon>Chrysomeloidea</taxon>
        <taxon>Chrysomelidae</taxon>
        <taxon>Bruchinae</taxon>
        <taxon>Bruchini</taxon>
        <taxon>Callosobruchus</taxon>
    </lineage>
</organism>
<reference evidence="1 2" key="1">
    <citation type="submission" date="2019-01" db="EMBL/GenBank/DDBJ databases">
        <authorList>
            <person name="Sayadi A."/>
        </authorList>
    </citation>
    <scope>NUCLEOTIDE SEQUENCE [LARGE SCALE GENOMIC DNA]</scope>
</reference>
<feature type="non-terminal residue" evidence="1">
    <location>
        <position position="112"/>
    </location>
</feature>
<dbReference type="EMBL" id="CAACVG010008402">
    <property type="protein sequence ID" value="VEN49628.1"/>
    <property type="molecule type" value="Genomic_DNA"/>
</dbReference>
<dbReference type="Proteomes" id="UP000410492">
    <property type="component" value="Unassembled WGS sequence"/>
</dbReference>
<gene>
    <name evidence="1" type="ORF">CALMAC_LOCUS10687</name>
</gene>
<name>A0A653CNX8_CALMS</name>
<accession>A0A653CNX8</accession>
<protein>
    <submittedName>
        <fullName evidence="1">Uncharacterized protein</fullName>
    </submittedName>
</protein>
<keyword evidence="2" id="KW-1185">Reference proteome</keyword>
<evidence type="ECO:0000313" key="2">
    <source>
        <dbReference type="Proteomes" id="UP000410492"/>
    </source>
</evidence>
<sequence>MAMFIEFHSNKYQRQFRVGRAMSAWTQKHGPLGVAHVAFLVFVVPCALADDSIRNLYQRRLDQKLVEFRFDENINSTYEHIRESMMQAGLEALGEVRKSEDKNYKWDFNEDT</sequence>